<proteinExistence type="predicted"/>
<name>A0AAN9BHT6_9CAEN</name>
<dbReference type="Proteomes" id="UP001374579">
    <property type="component" value="Unassembled WGS sequence"/>
</dbReference>
<reference evidence="2 3" key="1">
    <citation type="submission" date="2024-02" db="EMBL/GenBank/DDBJ databases">
        <title>Chromosome-scale genome assembly of the rough periwinkle Littorina saxatilis.</title>
        <authorList>
            <person name="De Jode A."/>
            <person name="Faria R."/>
            <person name="Formenti G."/>
            <person name="Sims Y."/>
            <person name="Smith T.P."/>
            <person name="Tracey A."/>
            <person name="Wood J.M.D."/>
            <person name="Zagrodzka Z.B."/>
            <person name="Johannesson K."/>
            <person name="Butlin R.K."/>
            <person name="Leder E.H."/>
        </authorList>
    </citation>
    <scope>NUCLEOTIDE SEQUENCE [LARGE SCALE GENOMIC DNA]</scope>
    <source>
        <strain evidence="2">Snail1</strain>
        <tissue evidence="2">Muscle</tissue>
    </source>
</reference>
<dbReference type="EMBL" id="JBAMIC010000007">
    <property type="protein sequence ID" value="KAK7105433.1"/>
    <property type="molecule type" value="Genomic_DNA"/>
</dbReference>
<evidence type="ECO:0000313" key="3">
    <source>
        <dbReference type="Proteomes" id="UP001374579"/>
    </source>
</evidence>
<accession>A0AAN9BHT6</accession>
<keyword evidence="1" id="KW-0472">Membrane</keyword>
<organism evidence="2 3">
    <name type="scientific">Littorina saxatilis</name>
    <dbReference type="NCBI Taxonomy" id="31220"/>
    <lineage>
        <taxon>Eukaryota</taxon>
        <taxon>Metazoa</taxon>
        <taxon>Spiralia</taxon>
        <taxon>Lophotrochozoa</taxon>
        <taxon>Mollusca</taxon>
        <taxon>Gastropoda</taxon>
        <taxon>Caenogastropoda</taxon>
        <taxon>Littorinimorpha</taxon>
        <taxon>Littorinoidea</taxon>
        <taxon>Littorinidae</taxon>
        <taxon>Littorina</taxon>
    </lineage>
</organism>
<keyword evidence="3" id="KW-1185">Reference proteome</keyword>
<comment type="caution">
    <text evidence="2">The sequence shown here is derived from an EMBL/GenBank/DDBJ whole genome shotgun (WGS) entry which is preliminary data.</text>
</comment>
<sequence length="263" mass="29611">MVWLLKDVVWRGAVFAVVVVVLGFVTSVAGAQNGMSSRLFRGTEHFQELQCSARTLPAHSDVLHMVMYEPYPKRVLLRANLKNKVCWTEEHFASCEISGSETNEIKLKMLIPNVAEGMTRAFGCNVTALVSDTVVKTYSWRHHVRHLRLTSRSFQGFHNLHEMQCSGENLSQDSDLMTMVLYEVKSSKVLAAANLRKQECSTSSSYIACHLDATDTRKSKLKALVDDLAEGQSRVYGCNVSAFMDGTRVKLFTWFITVRHISK</sequence>
<dbReference type="AlphaFoldDB" id="A0AAN9BHT6"/>
<protein>
    <submittedName>
        <fullName evidence="2">Uncharacterized protein</fullName>
    </submittedName>
</protein>
<keyword evidence="1" id="KW-1133">Transmembrane helix</keyword>
<keyword evidence="1" id="KW-0812">Transmembrane</keyword>
<evidence type="ECO:0000313" key="2">
    <source>
        <dbReference type="EMBL" id="KAK7105433.1"/>
    </source>
</evidence>
<evidence type="ECO:0000256" key="1">
    <source>
        <dbReference type="SAM" id="Phobius"/>
    </source>
</evidence>
<feature type="transmembrane region" description="Helical" evidence="1">
    <location>
        <begin position="12"/>
        <end position="31"/>
    </location>
</feature>
<gene>
    <name evidence="2" type="ORF">V1264_016812</name>
</gene>